<proteinExistence type="predicted"/>
<dbReference type="EMBL" id="FUZE01000001">
    <property type="protein sequence ID" value="SKB40301.1"/>
    <property type="molecule type" value="Genomic_DNA"/>
</dbReference>
<sequence>MSFLLLVLLEYQLKYDFYTKKNYICEKINNPIT</sequence>
<organism evidence="1 2">
    <name type="scientific">Chryseobacterium balustinum</name>
    <dbReference type="NCBI Taxonomy" id="246"/>
    <lineage>
        <taxon>Bacteria</taxon>
        <taxon>Pseudomonadati</taxon>
        <taxon>Bacteroidota</taxon>
        <taxon>Flavobacteriia</taxon>
        <taxon>Flavobacteriales</taxon>
        <taxon>Weeksellaceae</taxon>
        <taxon>Chryseobacterium group</taxon>
        <taxon>Chryseobacterium</taxon>
    </lineage>
</organism>
<protein>
    <submittedName>
        <fullName evidence="1">Uncharacterized protein</fullName>
    </submittedName>
</protein>
<gene>
    <name evidence="1" type="ORF">SAMN05421800_101453</name>
</gene>
<name>A0ABY1L5E5_9FLAO</name>
<comment type="caution">
    <text evidence="1">The sequence shown here is derived from an EMBL/GenBank/DDBJ whole genome shotgun (WGS) entry which is preliminary data.</text>
</comment>
<accession>A0ABY1L5E5</accession>
<evidence type="ECO:0000313" key="1">
    <source>
        <dbReference type="EMBL" id="SKB40301.1"/>
    </source>
</evidence>
<reference evidence="1 2" key="1">
    <citation type="submission" date="2017-02" db="EMBL/GenBank/DDBJ databases">
        <authorList>
            <person name="Varghese N."/>
            <person name="Submissions S."/>
        </authorList>
    </citation>
    <scope>NUCLEOTIDE SEQUENCE [LARGE SCALE GENOMIC DNA]</scope>
    <source>
        <strain evidence="1 2">DSM 16775</strain>
    </source>
</reference>
<evidence type="ECO:0000313" key="2">
    <source>
        <dbReference type="Proteomes" id="UP000190669"/>
    </source>
</evidence>
<keyword evidence="2" id="KW-1185">Reference proteome</keyword>
<dbReference type="Proteomes" id="UP000190669">
    <property type="component" value="Unassembled WGS sequence"/>
</dbReference>